<protein>
    <recommendedName>
        <fullName evidence="8">MAPEG family protein</fullName>
    </recommendedName>
</protein>
<dbReference type="Pfam" id="PF01124">
    <property type="entry name" value="MAPEG"/>
    <property type="match status" value="1"/>
</dbReference>
<evidence type="ECO:0000256" key="2">
    <source>
        <dbReference type="ARBA" id="ARBA00022692"/>
    </source>
</evidence>
<name>A0A0R2T2L2_9GAMM</name>
<keyword evidence="2 5" id="KW-0812">Transmembrane</keyword>
<evidence type="ECO:0000256" key="1">
    <source>
        <dbReference type="ARBA" id="ARBA00004370"/>
    </source>
</evidence>
<dbReference type="GO" id="GO:0016020">
    <property type="term" value="C:membrane"/>
    <property type="evidence" value="ECO:0007669"/>
    <property type="project" value="UniProtKB-SubCell"/>
</dbReference>
<keyword evidence="3 5" id="KW-1133">Transmembrane helix</keyword>
<dbReference type="AlphaFoldDB" id="A0A0R2T2L2"/>
<gene>
    <name evidence="6" type="ORF">ABR85_05345</name>
</gene>
<evidence type="ECO:0000256" key="5">
    <source>
        <dbReference type="SAM" id="Phobius"/>
    </source>
</evidence>
<evidence type="ECO:0000313" key="7">
    <source>
        <dbReference type="Proteomes" id="UP000051242"/>
    </source>
</evidence>
<organism evidence="6 7">
    <name type="scientific">OM182 bacterium BACL3 MAG-120619-bin3</name>
    <dbReference type="NCBI Taxonomy" id="1655593"/>
    <lineage>
        <taxon>Bacteria</taxon>
        <taxon>Pseudomonadati</taxon>
        <taxon>Pseudomonadota</taxon>
        <taxon>Gammaproteobacteria</taxon>
        <taxon>OMG group</taxon>
        <taxon>OM182 clade</taxon>
    </lineage>
</organism>
<sequence length="121" mass="13341">MTQIIIATLALTLVHIWFVPAFFNRVHLKYLLGSRDEELELSVGAARAGRAATNFQESLVPFLAMCLLAMINGADLLVLAQVWLGLRVVYLVCYVGGINPARSFVWIASLVVLVLMAVRLL</sequence>
<dbReference type="SUPFAM" id="SSF161084">
    <property type="entry name" value="MAPEG domain-like"/>
    <property type="match status" value="1"/>
</dbReference>
<dbReference type="InterPro" id="IPR001129">
    <property type="entry name" value="Membr-assoc_MAPEG"/>
</dbReference>
<reference evidence="6 7" key="1">
    <citation type="submission" date="2015-10" db="EMBL/GenBank/DDBJ databases">
        <title>Metagenome-Assembled Genomes uncover a global brackish microbiome.</title>
        <authorList>
            <person name="Hugerth L.W."/>
            <person name="Larsson J."/>
            <person name="Alneberg J."/>
            <person name="Lindh M.V."/>
            <person name="Legrand C."/>
            <person name="Pinhassi J."/>
            <person name="Andersson A.F."/>
        </authorList>
    </citation>
    <scope>NUCLEOTIDE SEQUENCE [LARGE SCALE GENOMIC DNA]</scope>
    <source>
        <strain evidence="6">BACL22 MAG-120619-bin3</strain>
    </source>
</reference>
<comment type="subcellular location">
    <subcellularLocation>
        <location evidence="1">Membrane</location>
    </subcellularLocation>
</comment>
<accession>A0A0R2T2L2</accession>
<evidence type="ECO:0000256" key="4">
    <source>
        <dbReference type="ARBA" id="ARBA00023136"/>
    </source>
</evidence>
<dbReference type="Gene3D" id="1.20.120.550">
    <property type="entry name" value="Membrane associated eicosanoid/glutathione metabolism-like domain"/>
    <property type="match status" value="1"/>
</dbReference>
<dbReference type="InterPro" id="IPR023352">
    <property type="entry name" value="MAPEG-like_dom_sf"/>
</dbReference>
<evidence type="ECO:0008006" key="8">
    <source>
        <dbReference type="Google" id="ProtNLM"/>
    </source>
</evidence>
<evidence type="ECO:0000313" key="6">
    <source>
        <dbReference type="EMBL" id="KRO79611.1"/>
    </source>
</evidence>
<dbReference type="EMBL" id="LICD01000156">
    <property type="protein sequence ID" value="KRO79611.1"/>
    <property type="molecule type" value="Genomic_DNA"/>
</dbReference>
<keyword evidence="4 5" id="KW-0472">Membrane</keyword>
<proteinExistence type="predicted"/>
<feature type="transmembrane region" description="Helical" evidence="5">
    <location>
        <begin position="6"/>
        <end position="23"/>
    </location>
</feature>
<feature type="transmembrane region" description="Helical" evidence="5">
    <location>
        <begin position="103"/>
        <end position="120"/>
    </location>
</feature>
<comment type="caution">
    <text evidence="6">The sequence shown here is derived from an EMBL/GenBank/DDBJ whole genome shotgun (WGS) entry which is preliminary data.</text>
</comment>
<evidence type="ECO:0000256" key="3">
    <source>
        <dbReference type="ARBA" id="ARBA00022989"/>
    </source>
</evidence>
<dbReference type="Proteomes" id="UP000051242">
    <property type="component" value="Unassembled WGS sequence"/>
</dbReference>